<dbReference type="GO" id="GO:0016787">
    <property type="term" value="F:hydrolase activity"/>
    <property type="evidence" value="ECO:0007669"/>
    <property type="project" value="UniProtKB-KW"/>
</dbReference>
<dbReference type="OrthoDB" id="10250730at2759"/>
<dbReference type="PANTHER" id="PTHR42978">
    <property type="entry name" value="QUORUM-QUENCHING LACTONASE YTNP-RELATED-RELATED"/>
    <property type="match status" value="1"/>
</dbReference>
<evidence type="ECO:0000256" key="5">
    <source>
        <dbReference type="ARBA" id="ARBA00022833"/>
    </source>
</evidence>
<dbReference type="InterPro" id="IPR051013">
    <property type="entry name" value="MBL_superfamily_lactonases"/>
</dbReference>
<dbReference type="CDD" id="cd07730">
    <property type="entry name" value="metallo-hydrolase-like_MBL-fold"/>
    <property type="match status" value="1"/>
</dbReference>
<dbReference type="HOGENOM" id="CLU_030571_1_1_1"/>
<dbReference type="Proteomes" id="UP000030651">
    <property type="component" value="Unassembled WGS sequence"/>
</dbReference>
<dbReference type="SUPFAM" id="SSF56281">
    <property type="entry name" value="Metallo-hydrolase/oxidoreductase"/>
    <property type="match status" value="1"/>
</dbReference>
<dbReference type="eggNOG" id="ENOG502RYDJ">
    <property type="taxonomic scope" value="Eukaryota"/>
</dbReference>
<dbReference type="GO" id="GO:0046872">
    <property type="term" value="F:metal ion binding"/>
    <property type="evidence" value="ECO:0007669"/>
    <property type="project" value="UniProtKB-KW"/>
</dbReference>
<evidence type="ECO:0000256" key="2">
    <source>
        <dbReference type="ARBA" id="ARBA00007749"/>
    </source>
</evidence>
<evidence type="ECO:0000313" key="7">
    <source>
        <dbReference type="EMBL" id="ETS80081.1"/>
    </source>
</evidence>
<organism evidence="7 8">
    <name type="scientific">Pestalotiopsis fici (strain W106-1 / CGMCC3.15140)</name>
    <dbReference type="NCBI Taxonomy" id="1229662"/>
    <lineage>
        <taxon>Eukaryota</taxon>
        <taxon>Fungi</taxon>
        <taxon>Dikarya</taxon>
        <taxon>Ascomycota</taxon>
        <taxon>Pezizomycotina</taxon>
        <taxon>Sordariomycetes</taxon>
        <taxon>Xylariomycetidae</taxon>
        <taxon>Amphisphaeriales</taxon>
        <taxon>Sporocadaceae</taxon>
        <taxon>Pestalotiopsis</taxon>
    </lineage>
</organism>
<evidence type="ECO:0000313" key="8">
    <source>
        <dbReference type="Proteomes" id="UP000030651"/>
    </source>
</evidence>
<proteinExistence type="inferred from homology"/>
<dbReference type="PANTHER" id="PTHR42978:SF2">
    <property type="entry name" value="102 KBASES UNSTABLE REGION: FROM 1 TO 119443"/>
    <property type="match status" value="1"/>
</dbReference>
<name>W3X4H6_PESFW</name>
<protein>
    <recommendedName>
        <fullName evidence="6">Metallo-beta-lactamase domain-containing protein</fullName>
    </recommendedName>
</protein>
<evidence type="ECO:0000256" key="4">
    <source>
        <dbReference type="ARBA" id="ARBA00022801"/>
    </source>
</evidence>
<sequence>MADYHSDVSRGLAHLESRSQVYAQVSALEGGWFTLPLRFFIAGVSENEKSYVPSLAFLITRGNESAGPKHTLFDLGLRQNTTTLEQPIQNHLLSRQPTELSPDVRESLAKAGTSTDVIEQVILSHLHWDHIGTPLDFRKAQFRVGAGSLPLLETGLNSHMSHSHFQSDLFDGLNVQEFPAPMASQDNRTHSTTGSWDTVGEMPLLDLYGDGSVYVVDLPGHLSGHVGALVHTGPRSWVLLAGDACHDSRLLSGEKDIAEWEDAYGRVCCIHADRSQTEKTLDTLRRWLREAKDGGYDFRILLAHDALWAKSNPETFYPGHIN</sequence>
<dbReference type="GeneID" id="19272623"/>
<dbReference type="RefSeq" id="XP_007834382.1">
    <property type="nucleotide sequence ID" value="XM_007836191.1"/>
</dbReference>
<dbReference type="AlphaFoldDB" id="W3X4H6"/>
<dbReference type="InterPro" id="IPR036866">
    <property type="entry name" value="RibonucZ/Hydroxyglut_hydro"/>
</dbReference>
<comment type="cofactor">
    <cofactor evidence="1">
        <name>Zn(2+)</name>
        <dbReference type="ChEBI" id="CHEBI:29105"/>
    </cofactor>
</comment>
<evidence type="ECO:0000256" key="3">
    <source>
        <dbReference type="ARBA" id="ARBA00022723"/>
    </source>
</evidence>
<dbReference type="EMBL" id="KI912113">
    <property type="protein sequence ID" value="ETS80081.1"/>
    <property type="molecule type" value="Genomic_DNA"/>
</dbReference>
<dbReference type="Gene3D" id="3.60.15.10">
    <property type="entry name" value="Ribonuclease Z/Hydroxyacylglutathione hydrolase-like"/>
    <property type="match status" value="1"/>
</dbReference>
<reference evidence="8" key="1">
    <citation type="journal article" date="2015" name="BMC Genomics">
        <title>Genomic and transcriptomic analysis of the endophytic fungus Pestalotiopsis fici reveals its lifestyle and high potential for synthesis of natural products.</title>
        <authorList>
            <person name="Wang X."/>
            <person name="Zhang X."/>
            <person name="Liu L."/>
            <person name="Xiang M."/>
            <person name="Wang W."/>
            <person name="Sun X."/>
            <person name="Che Y."/>
            <person name="Guo L."/>
            <person name="Liu G."/>
            <person name="Guo L."/>
            <person name="Wang C."/>
            <person name="Yin W.B."/>
            <person name="Stadler M."/>
            <person name="Zhang X."/>
            <person name="Liu X."/>
        </authorList>
    </citation>
    <scope>NUCLEOTIDE SEQUENCE [LARGE SCALE GENOMIC DNA]</scope>
    <source>
        <strain evidence="8">W106-1 / CGMCC3.15140</strain>
    </source>
</reference>
<keyword evidence="8" id="KW-1185">Reference proteome</keyword>
<dbReference type="InterPro" id="IPR001279">
    <property type="entry name" value="Metallo-B-lactamas"/>
</dbReference>
<keyword evidence="3" id="KW-0479">Metal-binding</keyword>
<dbReference type="InParanoid" id="W3X4H6"/>
<keyword evidence="5" id="KW-0862">Zinc</keyword>
<gene>
    <name evidence="7" type="ORF">PFICI_07610</name>
</gene>
<feature type="domain" description="Metallo-beta-lactamase" evidence="6">
    <location>
        <begin position="53"/>
        <end position="271"/>
    </location>
</feature>
<evidence type="ECO:0000259" key="6">
    <source>
        <dbReference type="SMART" id="SM00849"/>
    </source>
</evidence>
<comment type="similarity">
    <text evidence="2">Belongs to the metallo-beta-lactamase superfamily.</text>
</comment>
<dbReference type="SMART" id="SM00849">
    <property type="entry name" value="Lactamase_B"/>
    <property type="match status" value="1"/>
</dbReference>
<keyword evidence="4" id="KW-0378">Hydrolase</keyword>
<accession>W3X4H6</accession>
<dbReference type="OMA" id="GDACHDQ"/>
<dbReference type="KEGG" id="pfy:PFICI_07610"/>
<evidence type="ECO:0000256" key="1">
    <source>
        <dbReference type="ARBA" id="ARBA00001947"/>
    </source>
</evidence>